<evidence type="ECO:0000313" key="1">
    <source>
        <dbReference type="EMBL" id="PPQ88364.1"/>
    </source>
</evidence>
<evidence type="ECO:0000313" key="2">
    <source>
        <dbReference type="Proteomes" id="UP000283269"/>
    </source>
</evidence>
<accession>A0A409XCC1</accession>
<organism evidence="1 2">
    <name type="scientific">Psilocybe cyanescens</name>
    <dbReference type="NCBI Taxonomy" id="93625"/>
    <lineage>
        <taxon>Eukaryota</taxon>
        <taxon>Fungi</taxon>
        <taxon>Dikarya</taxon>
        <taxon>Basidiomycota</taxon>
        <taxon>Agaricomycotina</taxon>
        <taxon>Agaricomycetes</taxon>
        <taxon>Agaricomycetidae</taxon>
        <taxon>Agaricales</taxon>
        <taxon>Agaricineae</taxon>
        <taxon>Strophariaceae</taxon>
        <taxon>Psilocybe</taxon>
    </lineage>
</organism>
<dbReference type="Proteomes" id="UP000283269">
    <property type="component" value="Unassembled WGS sequence"/>
</dbReference>
<keyword evidence="2" id="KW-1185">Reference proteome</keyword>
<comment type="caution">
    <text evidence="1">The sequence shown here is derived from an EMBL/GenBank/DDBJ whole genome shotgun (WGS) entry which is preliminary data.</text>
</comment>
<dbReference type="InParanoid" id="A0A409XCC1"/>
<proteinExistence type="predicted"/>
<protein>
    <submittedName>
        <fullName evidence="1">Uncharacterized protein</fullName>
    </submittedName>
</protein>
<reference evidence="1 2" key="1">
    <citation type="journal article" date="2018" name="Evol. Lett.">
        <title>Horizontal gene cluster transfer increased hallucinogenic mushroom diversity.</title>
        <authorList>
            <person name="Reynolds H.T."/>
            <person name="Vijayakumar V."/>
            <person name="Gluck-Thaler E."/>
            <person name="Korotkin H.B."/>
            <person name="Matheny P.B."/>
            <person name="Slot J.C."/>
        </authorList>
    </citation>
    <scope>NUCLEOTIDE SEQUENCE [LARGE SCALE GENOMIC DNA]</scope>
    <source>
        <strain evidence="1 2">2631</strain>
    </source>
</reference>
<sequence length="335" mass="37591">MAKLVTDTLWRAKTESYVSALLRLHEVFKADDSKNLRAVSRSRRPSMPESDIISYGLPRQQHVKTTVMAQVVLSAKSGNDWTDNELIGLNVSYQNVDVPTFFGTSQLPVTSVSPVILNNDVEPLPPTVLSKDERLFFRYLHRAVVENEASVDDWAGHVLRILDYDGGDREIATKRELSFTMCGEWKWAKPDFVVLSGGQRTLLVQEDKHVRHVAEPFPQLVADSIAAFTENNFLRAVALPEGMIYGITITGTAPVFYKLPITQTLVQAVITGQYPAQRTVVQRLILPVPRPNSYQYEGIVPLDNRRIVFQCLEAMKNLLVSVMSSHCTSCFDTPV</sequence>
<name>A0A409XCC1_PSICY</name>
<dbReference type="OrthoDB" id="3213671at2759"/>
<dbReference type="EMBL" id="NHYD01002089">
    <property type="protein sequence ID" value="PPQ88364.1"/>
    <property type="molecule type" value="Genomic_DNA"/>
</dbReference>
<gene>
    <name evidence="1" type="ORF">CVT25_002110</name>
</gene>
<dbReference type="AlphaFoldDB" id="A0A409XCC1"/>